<dbReference type="EMBL" id="MCAS01000011">
    <property type="protein sequence ID" value="RKF47095.1"/>
    <property type="molecule type" value="Genomic_DNA"/>
</dbReference>
<dbReference type="Proteomes" id="UP000283709">
    <property type="component" value="Unassembled WGS sequence"/>
</dbReference>
<evidence type="ECO:0000313" key="3">
    <source>
        <dbReference type="EMBL" id="RKF47095.1"/>
    </source>
</evidence>
<proteinExistence type="predicted"/>
<name>A0A420GP81_9BURK</name>
<dbReference type="NCBIfam" id="TIGR02605">
    <property type="entry name" value="CxxC_CxxC_SSSS"/>
    <property type="match status" value="1"/>
</dbReference>
<dbReference type="RefSeq" id="WP_120344537.1">
    <property type="nucleotide sequence ID" value="NZ_MCAS01000011.1"/>
</dbReference>
<organism evidence="3 4">
    <name type="scientific">Paraburkholderia fungorum</name>
    <dbReference type="NCBI Taxonomy" id="134537"/>
    <lineage>
        <taxon>Bacteria</taxon>
        <taxon>Pseudomonadati</taxon>
        <taxon>Pseudomonadota</taxon>
        <taxon>Betaproteobacteria</taxon>
        <taxon>Burkholderiales</taxon>
        <taxon>Burkholderiaceae</taxon>
        <taxon>Paraburkholderia</taxon>
    </lineage>
</organism>
<feature type="domain" description="Putative regulatory protein FmdB zinc ribbon" evidence="2">
    <location>
        <begin position="1"/>
        <end position="41"/>
    </location>
</feature>
<dbReference type="InterPro" id="IPR013429">
    <property type="entry name" value="Regulatory_FmdB_Zinc_ribbon"/>
</dbReference>
<sequence length="110" mass="11861">MPIYQYECHSCGRFDAMRSIADRNLPHLCPQCGIQTTRVVTSGAMLALMPQAQRAAHSTNERNAHAPVSSKDYGHRHGPGCGCGAAKPAKTANAGSTRTFPGTRPWMISH</sequence>
<dbReference type="OrthoDB" id="9813321at2"/>
<dbReference type="AlphaFoldDB" id="A0A420GP81"/>
<evidence type="ECO:0000313" key="4">
    <source>
        <dbReference type="Proteomes" id="UP000283709"/>
    </source>
</evidence>
<evidence type="ECO:0000256" key="1">
    <source>
        <dbReference type="SAM" id="MobiDB-lite"/>
    </source>
</evidence>
<feature type="region of interest" description="Disordered" evidence="1">
    <location>
        <begin position="51"/>
        <end position="110"/>
    </location>
</feature>
<dbReference type="Pfam" id="PF09723">
    <property type="entry name" value="Zn_ribbon_8"/>
    <property type="match status" value="1"/>
</dbReference>
<comment type="caution">
    <text evidence="3">The sequence shown here is derived from an EMBL/GenBank/DDBJ whole genome shotgun (WGS) entry which is preliminary data.</text>
</comment>
<dbReference type="SMART" id="SM00834">
    <property type="entry name" value="CxxC_CXXC_SSSS"/>
    <property type="match status" value="1"/>
</dbReference>
<reference evidence="3 4" key="1">
    <citation type="submission" date="2016-07" db="EMBL/GenBank/DDBJ databases">
        <title>Genome analysis of Burkholderia fungorum ES3-20.</title>
        <authorList>
            <person name="Xu D."/>
            <person name="Yao R."/>
            <person name="Zheng S."/>
        </authorList>
    </citation>
    <scope>NUCLEOTIDE SEQUENCE [LARGE SCALE GENOMIC DNA]</scope>
    <source>
        <strain evidence="3 4">ES3-20</strain>
    </source>
</reference>
<protein>
    <submittedName>
        <fullName evidence="3">Transcriptional regulator</fullName>
    </submittedName>
</protein>
<gene>
    <name evidence="3" type="ORF">BCY88_24375</name>
</gene>
<accession>A0A420GP81</accession>
<evidence type="ECO:0000259" key="2">
    <source>
        <dbReference type="SMART" id="SM00834"/>
    </source>
</evidence>